<keyword evidence="1" id="KW-0472">Membrane</keyword>
<keyword evidence="1" id="KW-1133">Transmembrane helix</keyword>
<dbReference type="EMBL" id="JH598467">
    <property type="status" value="NOT_ANNOTATED_CDS"/>
    <property type="molecule type" value="Genomic_DNA"/>
</dbReference>
<keyword evidence="3" id="KW-1185">Reference proteome</keyword>
<dbReference type="HOGENOM" id="CLU_3000536_0_0_1"/>
<evidence type="ECO:0000256" key="1">
    <source>
        <dbReference type="SAM" id="Phobius"/>
    </source>
</evidence>
<evidence type="ECO:0000313" key="2">
    <source>
        <dbReference type="EnsemblProtists" id="HpaP808085"/>
    </source>
</evidence>
<organism evidence="2 3">
    <name type="scientific">Hyaloperonospora arabidopsidis (strain Emoy2)</name>
    <name type="common">Downy mildew agent</name>
    <name type="synonym">Peronospora arabidopsidis</name>
    <dbReference type="NCBI Taxonomy" id="559515"/>
    <lineage>
        <taxon>Eukaryota</taxon>
        <taxon>Sar</taxon>
        <taxon>Stramenopiles</taxon>
        <taxon>Oomycota</taxon>
        <taxon>Peronosporomycetes</taxon>
        <taxon>Peronosporales</taxon>
        <taxon>Peronosporaceae</taxon>
        <taxon>Hyaloperonospora</taxon>
    </lineage>
</organism>
<dbReference type="Proteomes" id="UP000011713">
    <property type="component" value="Unassembled WGS sequence"/>
</dbReference>
<dbReference type="EnsemblProtists" id="HpaT808085">
    <property type="protein sequence ID" value="HpaP808085"/>
    <property type="gene ID" value="HpaG808085"/>
</dbReference>
<protein>
    <submittedName>
        <fullName evidence="2">Uncharacterized protein</fullName>
    </submittedName>
</protein>
<reference evidence="3" key="1">
    <citation type="journal article" date="2010" name="Science">
        <title>Signatures of adaptation to obligate biotrophy in the Hyaloperonospora arabidopsidis genome.</title>
        <authorList>
            <person name="Baxter L."/>
            <person name="Tripathy S."/>
            <person name="Ishaque N."/>
            <person name="Boot N."/>
            <person name="Cabral A."/>
            <person name="Kemen E."/>
            <person name="Thines M."/>
            <person name="Ah-Fong A."/>
            <person name="Anderson R."/>
            <person name="Badejoko W."/>
            <person name="Bittner-Eddy P."/>
            <person name="Boore J.L."/>
            <person name="Chibucos M.C."/>
            <person name="Coates M."/>
            <person name="Dehal P."/>
            <person name="Delehaunty K."/>
            <person name="Dong S."/>
            <person name="Downton P."/>
            <person name="Dumas B."/>
            <person name="Fabro G."/>
            <person name="Fronick C."/>
            <person name="Fuerstenberg S.I."/>
            <person name="Fulton L."/>
            <person name="Gaulin E."/>
            <person name="Govers F."/>
            <person name="Hughes L."/>
            <person name="Humphray S."/>
            <person name="Jiang R.H."/>
            <person name="Judelson H."/>
            <person name="Kamoun S."/>
            <person name="Kyung K."/>
            <person name="Meijer H."/>
            <person name="Minx P."/>
            <person name="Morris P."/>
            <person name="Nelson J."/>
            <person name="Phuntumart V."/>
            <person name="Qutob D."/>
            <person name="Rehmany A."/>
            <person name="Rougon-Cardoso A."/>
            <person name="Ryden P."/>
            <person name="Torto-Alalibo T."/>
            <person name="Studholme D."/>
            <person name="Wang Y."/>
            <person name="Win J."/>
            <person name="Wood J."/>
            <person name="Clifton S.W."/>
            <person name="Rogers J."/>
            <person name="Van den Ackerveken G."/>
            <person name="Jones J.D."/>
            <person name="McDowell J.M."/>
            <person name="Beynon J."/>
            <person name="Tyler B.M."/>
        </authorList>
    </citation>
    <scope>NUCLEOTIDE SEQUENCE [LARGE SCALE GENOMIC DNA]</scope>
    <source>
        <strain evidence="3">Emoy2</strain>
    </source>
</reference>
<proteinExistence type="predicted"/>
<dbReference type="InParanoid" id="M4BNU7"/>
<dbReference type="VEuPathDB" id="FungiDB:HpaG808085"/>
<reference evidence="2" key="2">
    <citation type="submission" date="2015-06" db="UniProtKB">
        <authorList>
            <consortium name="EnsemblProtists"/>
        </authorList>
    </citation>
    <scope>IDENTIFICATION</scope>
    <source>
        <strain evidence="2">Emoy2</strain>
    </source>
</reference>
<evidence type="ECO:0000313" key="3">
    <source>
        <dbReference type="Proteomes" id="UP000011713"/>
    </source>
</evidence>
<sequence>MLDANTLTQLLRDDIFLALFCILVRIIKMYHVAIFCCSWYIILNHLIIRRAKHPLAF</sequence>
<dbReference type="AlphaFoldDB" id="M4BNU7"/>
<keyword evidence="1" id="KW-0812">Transmembrane</keyword>
<name>M4BNU7_HYAAE</name>
<feature type="transmembrane region" description="Helical" evidence="1">
    <location>
        <begin position="15"/>
        <end position="42"/>
    </location>
</feature>
<accession>M4BNU7</accession>